<dbReference type="GO" id="GO:0016987">
    <property type="term" value="F:sigma factor activity"/>
    <property type="evidence" value="ECO:0007669"/>
    <property type="project" value="UniProtKB-KW"/>
</dbReference>
<keyword evidence="3" id="KW-0731">Sigma factor</keyword>
<accession>A0AAW9SB83</accession>
<organism evidence="7 8">
    <name type="scientific">Rapidithrix thailandica</name>
    <dbReference type="NCBI Taxonomy" id="413964"/>
    <lineage>
        <taxon>Bacteria</taxon>
        <taxon>Pseudomonadati</taxon>
        <taxon>Bacteroidota</taxon>
        <taxon>Cytophagia</taxon>
        <taxon>Cytophagales</taxon>
        <taxon>Flammeovirgaceae</taxon>
        <taxon>Rapidithrix</taxon>
    </lineage>
</organism>
<dbReference type="PANTHER" id="PTHR43133:SF46">
    <property type="entry name" value="RNA POLYMERASE SIGMA-70 FACTOR ECF SUBFAMILY"/>
    <property type="match status" value="1"/>
</dbReference>
<evidence type="ECO:0000256" key="2">
    <source>
        <dbReference type="ARBA" id="ARBA00023015"/>
    </source>
</evidence>
<dbReference type="InterPro" id="IPR007627">
    <property type="entry name" value="RNA_pol_sigma70_r2"/>
</dbReference>
<comment type="similarity">
    <text evidence="1">Belongs to the sigma-70 factor family. ECF subfamily.</text>
</comment>
<dbReference type="RefSeq" id="WP_346820768.1">
    <property type="nucleotide sequence ID" value="NZ_JBDKWZ010000004.1"/>
</dbReference>
<proteinExistence type="inferred from homology"/>
<feature type="domain" description="RNA polymerase sigma factor 70 region 4 type 2" evidence="6">
    <location>
        <begin position="153"/>
        <end position="205"/>
    </location>
</feature>
<comment type="caution">
    <text evidence="7">The sequence shown here is derived from an EMBL/GenBank/DDBJ whole genome shotgun (WGS) entry which is preliminary data.</text>
</comment>
<keyword evidence="8" id="KW-1185">Reference proteome</keyword>
<gene>
    <name evidence="7" type="ORF">AAG747_08700</name>
</gene>
<evidence type="ECO:0000259" key="6">
    <source>
        <dbReference type="Pfam" id="PF08281"/>
    </source>
</evidence>
<dbReference type="CDD" id="cd06171">
    <property type="entry name" value="Sigma70_r4"/>
    <property type="match status" value="1"/>
</dbReference>
<dbReference type="Pfam" id="PF08281">
    <property type="entry name" value="Sigma70_r4_2"/>
    <property type="match status" value="1"/>
</dbReference>
<dbReference type="InterPro" id="IPR013325">
    <property type="entry name" value="RNA_pol_sigma_r2"/>
</dbReference>
<dbReference type="SUPFAM" id="SSF88659">
    <property type="entry name" value="Sigma3 and sigma4 domains of RNA polymerase sigma factors"/>
    <property type="match status" value="1"/>
</dbReference>
<dbReference type="SUPFAM" id="SSF88946">
    <property type="entry name" value="Sigma2 domain of RNA polymerase sigma factors"/>
    <property type="match status" value="1"/>
</dbReference>
<keyword evidence="4" id="KW-0804">Transcription</keyword>
<dbReference type="NCBIfam" id="TIGR02937">
    <property type="entry name" value="sigma70-ECF"/>
    <property type="match status" value="1"/>
</dbReference>
<dbReference type="PANTHER" id="PTHR43133">
    <property type="entry name" value="RNA POLYMERASE ECF-TYPE SIGMA FACTO"/>
    <property type="match status" value="1"/>
</dbReference>
<dbReference type="Gene3D" id="1.10.10.10">
    <property type="entry name" value="Winged helix-like DNA-binding domain superfamily/Winged helix DNA-binding domain"/>
    <property type="match status" value="1"/>
</dbReference>
<dbReference type="InterPro" id="IPR013249">
    <property type="entry name" value="RNA_pol_sigma70_r4_t2"/>
</dbReference>
<dbReference type="Gene3D" id="1.10.1740.10">
    <property type="match status" value="1"/>
</dbReference>
<dbReference type="Proteomes" id="UP001403385">
    <property type="component" value="Unassembled WGS sequence"/>
</dbReference>
<dbReference type="InterPro" id="IPR013324">
    <property type="entry name" value="RNA_pol_sigma_r3/r4-like"/>
</dbReference>
<keyword evidence="2" id="KW-0805">Transcription regulation</keyword>
<dbReference type="InterPro" id="IPR036388">
    <property type="entry name" value="WH-like_DNA-bd_sf"/>
</dbReference>
<dbReference type="AlphaFoldDB" id="A0AAW9SB83"/>
<name>A0AAW9SB83_9BACT</name>
<sequence length="221" mass="26313">MPKSKAEDFDHQKVQRNFTVFRNPRNEMYAGLSDSEIWSEFKQGSEKAYRYLYDKHVDALYNYATHLTANHEAAEECIQDLFVELWCKRHNLGDIQHIRAYLLKSLRRKLFRQLSQDRKKLSQDPAIDGYAFEAVLSHEQQLIRHQTALEHKEKLQEAFNKLPDRQREALYLRFYNNLSCSEIAQTMDMNSQSVYNLIHRALKHLRKILLVVLVLISFLRQ</sequence>
<feature type="domain" description="RNA polymerase sigma-70 region 2" evidence="5">
    <location>
        <begin position="52"/>
        <end position="118"/>
    </location>
</feature>
<evidence type="ECO:0000256" key="1">
    <source>
        <dbReference type="ARBA" id="ARBA00010641"/>
    </source>
</evidence>
<evidence type="ECO:0000256" key="3">
    <source>
        <dbReference type="ARBA" id="ARBA00023082"/>
    </source>
</evidence>
<dbReference type="InterPro" id="IPR039425">
    <property type="entry name" value="RNA_pol_sigma-70-like"/>
</dbReference>
<protein>
    <submittedName>
        <fullName evidence="7">RNA polymerase sigma factor</fullName>
    </submittedName>
</protein>
<dbReference type="GO" id="GO:0006352">
    <property type="term" value="P:DNA-templated transcription initiation"/>
    <property type="evidence" value="ECO:0007669"/>
    <property type="project" value="InterPro"/>
</dbReference>
<dbReference type="Pfam" id="PF04542">
    <property type="entry name" value="Sigma70_r2"/>
    <property type="match status" value="1"/>
</dbReference>
<evidence type="ECO:0000256" key="4">
    <source>
        <dbReference type="ARBA" id="ARBA00023163"/>
    </source>
</evidence>
<dbReference type="EMBL" id="JBDKWZ010000004">
    <property type="protein sequence ID" value="MEN7547986.1"/>
    <property type="molecule type" value="Genomic_DNA"/>
</dbReference>
<evidence type="ECO:0000313" key="7">
    <source>
        <dbReference type="EMBL" id="MEN7547986.1"/>
    </source>
</evidence>
<evidence type="ECO:0000313" key="8">
    <source>
        <dbReference type="Proteomes" id="UP001403385"/>
    </source>
</evidence>
<dbReference type="InterPro" id="IPR014284">
    <property type="entry name" value="RNA_pol_sigma-70_dom"/>
</dbReference>
<reference evidence="7 8" key="1">
    <citation type="submission" date="2024-04" db="EMBL/GenBank/DDBJ databases">
        <title>Novel genus in family Flammeovirgaceae.</title>
        <authorList>
            <person name="Nguyen T.H."/>
            <person name="Vuong T.Q."/>
            <person name="Le H."/>
            <person name="Kim S.-G."/>
        </authorList>
    </citation>
    <scope>NUCLEOTIDE SEQUENCE [LARGE SCALE GENOMIC DNA]</scope>
    <source>
        <strain evidence="7 8">JCM 23209</strain>
    </source>
</reference>
<dbReference type="GO" id="GO:0003677">
    <property type="term" value="F:DNA binding"/>
    <property type="evidence" value="ECO:0007669"/>
    <property type="project" value="InterPro"/>
</dbReference>
<evidence type="ECO:0000259" key="5">
    <source>
        <dbReference type="Pfam" id="PF04542"/>
    </source>
</evidence>